<keyword evidence="7" id="KW-1185">Reference proteome</keyword>
<dbReference type="InterPro" id="IPR009057">
    <property type="entry name" value="Homeodomain-like_sf"/>
</dbReference>
<dbReference type="EMBL" id="VNFH01000004">
    <property type="protein sequence ID" value="TVU71306.1"/>
    <property type="molecule type" value="Genomic_DNA"/>
</dbReference>
<dbReference type="SUPFAM" id="SSF46689">
    <property type="entry name" value="Homeodomain-like"/>
    <property type="match status" value="1"/>
</dbReference>
<dbReference type="PANTHER" id="PTHR47506">
    <property type="entry name" value="TRANSCRIPTIONAL REGULATORY PROTEIN"/>
    <property type="match status" value="1"/>
</dbReference>
<dbReference type="RefSeq" id="WP_144727179.1">
    <property type="nucleotide sequence ID" value="NZ_CAWOWR010000097.1"/>
</dbReference>
<feature type="DNA-binding region" description="H-T-H motif" evidence="4">
    <location>
        <begin position="24"/>
        <end position="43"/>
    </location>
</feature>
<evidence type="ECO:0000313" key="6">
    <source>
        <dbReference type="EMBL" id="TVU71306.1"/>
    </source>
</evidence>
<protein>
    <submittedName>
        <fullName evidence="6">TetR/AcrR family transcriptional regulator</fullName>
    </submittedName>
</protein>
<keyword evidence="3" id="KW-0804">Transcription</keyword>
<accession>A0A558HQ98</accession>
<keyword evidence="2 4" id="KW-0238">DNA-binding</keyword>
<feature type="domain" description="HTH tetR-type" evidence="5">
    <location>
        <begin position="1"/>
        <end position="61"/>
    </location>
</feature>
<proteinExistence type="predicted"/>
<dbReference type="AlphaFoldDB" id="A0A558HQ98"/>
<evidence type="ECO:0000256" key="4">
    <source>
        <dbReference type="PROSITE-ProRule" id="PRU00335"/>
    </source>
</evidence>
<dbReference type="GO" id="GO:0003677">
    <property type="term" value="F:DNA binding"/>
    <property type="evidence" value="ECO:0007669"/>
    <property type="project" value="UniProtKB-UniRule"/>
</dbReference>
<keyword evidence="1" id="KW-0805">Transcription regulation</keyword>
<dbReference type="PROSITE" id="PS50977">
    <property type="entry name" value="HTH_TETR_2"/>
    <property type="match status" value="1"/>
</dbReference>
<dbReference type="OrthoDB" id="9809772at2"/>
<dbReference type="SUPFAM" id="SSF48498">
    <property type="entry name" value="Tetracyclin repressor-like, C-terminal domain"/>
    <property type="match status" value="1"/>
</dbReference>
<evidence type="ECO:0000256" key="1">
    <source>
        <dbReference type="ARBA" id="ARBA00023015"/>
    </source>
</evidence>
<comment type="caution">
    <text evidence="6">The sequence shown here is derived from an EMBL/GenBank/DDBJ whole genome shotgun (WGS) entry which is preliminary data.</text>
</comment>
<dbReference type="InterPro" id="IPR036271">
    <property type="entry name" value="Tet_transcr_reg_TetR-rel_C_sf"/>
</dbReference>
<dbReference type="Proteomes" id="UP000319941">
    <property type="component" value="Unassembled WGS sequence"/>
</dbReference>
<gene>
    <name evidence="6" type="ORF">FQP86_07240</name>
</gene>
<evidence type="ECO:0000259" key="5">
    <source>
        <dbReference type="PROSITE" id="PS50977"/>
    </source>
</evidence>
<evidence type="ECO:0000256" key="2">
    <source>
        <dbReference type="ARBA" id="ARBA00023125"/>
    </source>
</evidence>
<evidence type="ECO:0000313" key="7">
    <source>
        <dbReference type="Proteomes" id="UP000319941"/>
    </source>
</evidence>
<organism evidence="6 7">
    <name type="scientific">Cobetia crustatorum</name>
    <dbReference type="NCBI Taxonomy" id="553385"/>
    <lineage>
        <taxon>Bacteria</taxon>
        <taxon>Pseudomonadati</taxon>
        <taxon>Pseudomonadota</taxon>
        <taxon>Gammaproteobacteria</taxon>
        <taxon>Oceanospirillales</taxon>
        <taxon>Halomonadaceae</taxon>
        <taxon>Cobetia</taxon>
    </lineage>
</organism>
<dbReference type="Gene3D" id="1.10.357.10">
    <property type="entry name" value="Tetracycline Repressor, domain 2"/>
    <property type="match status" value="1"/>
</dbReference>
<sequence length="215" mass="22786">MDTRNALLDAAESAARRGGHDGFSYKDLSAAVGIRTASIHYHFPTKPDLLQAVMQRYHLAMQQALEALTLASTTAGQQLAGIIDLYRQALDQGNTYCLCVALSLGSARLPESIVAQLDAFRAMVHDWLSSVFARGREDGSLRAVSEPALEADACLALLEGAQLAARSSGGATGAVIEGGTVIEGGAVTRADARFLRAVTLLSRRIVEHGYANTET</sequence>
<dbReference type="Pfam" id="PF00440">
    <property type="entry name" value="TetR_N"/>
    <property type="match status" value="1"/>
</dbReference>
<evidence type="ECO:0000256" key="3">
    <source>
        <dbReference type="ARBA" id="ARBA00023163"/>
    </source>
</evidence>
<dbReference type="InterPro" id="IPR001647">
    <property type="entry name" value="HTH_TetR"/>
</dbReference>
<name>A0A558HQ98_9GAMM</name>
<reference evidence="6 7" key="1">
    <citation type="submission" date="2019-07" db="EMBL/GenBank/DDBJ databases">
        <title>Diversity of Bacteria from Kongsfjorden, Arctic.</title>
        <authorList>
            <person name="Yu Y."/>
        </authorList>
    </citation>
    <scope>NUCLEOTIDE SEQUENCE [LARGE SCALE GENOMIC DNA]</scope>
    <source>
        <strain evidence="6 7">SM1923</strain>
    </source>
</reference>
<dbReference type="PANTHER" id="PTHR47506:SF1">
    <property type="entry name" value="HTH-TYPE TRANSCRIPTIONAL REGULATOR YJDC"/>
    <property type="match status" value="1"/>
</dbReference>